<dbReference type="RefSeq" id="WP_227578623.1">
    <property type="nucleotide sequence ID" value="NZ_CP101987.1"/>
</dbReference>
<keyword evidence="3 4" id="KW-0732">Signal</keyword>
<dbReference type="NCBIfam" id="TIGR01256">
    <property type="entry name" value="modA"/>
    <property type="match status" value="1"/>
</dbReference>
<gene>
    <name evidence="5" type="primary">modA</name>
    <name evidence="5" type="ORF">NP048_08820</name>
</gene>
<dbReference type="PANTHER" id="PTHR30632:SF0">
    <property type="entry name" value="SULFATE-BINDING PROTEIN"/>
    <property type="match status" value="1"/>
</dbReference>
<dbReference type="PROSITE" id="PS51257">
    <property type="entry name" value="PROKAR_LIPOPROTEIN"/>
    <property type="match status" value="1"/>
</dbReference>
<dbReference type="Proteomes" id="UP001316384">
    <property type="component" value="Chromosome"/>
</dbReference>
<evidence type="ECO:0000256" key="4">
    <source>
        <dbReference type="SAM" id="SignalP"/>
    </source>
</evidence>
<dbReference type="Pfam" id="PF13531">
    <property type="entry name" value="SBP_bac_11"/>
    <property type="match status" value="1"/>
</dbReference>
<protein>
    <submittedName>
        <fullName evidence="5">Molybdate ABC transporter substrate-binding protein</fullName>
    </submittedName>
</protein>
<dbReference type="InterPro" id="IPR005950">
    <property type="entry name" value="ModA"/>
</dbReference>
<dbReference type="EMBL" id="CP101987">
    <property type="protein sequence ID" value="UUI73512.1"/>
    <property type="molecule type" value="Genomic_DNA"/>
</dbReference>
<dbReference type="PANTHER" id="PTHR30632">
    <property type="entry name" value="MOLYBDATE-BINDING PERIPLASMIC PROTEIN"/>
    <property type="match status" value="1"/>
</dbReference>
<dbReference type="SUPFAM" id="SSF53850">
    <property type="entry name" value="Periplasmic binding protein-like II"/>
    <property type="match status" value="1"/>
</dbReference>
<organism evidence="5 6">
    <name type="scientific">Cellulomonas xiejunii</name>
    <dbReference type="NCBI Taxonomy" id="2968083"/>
    <lineage>
        <taxon>Bacteria</taxon>
        <taxon>Bacillati</taxon>
        <taxon>Actinomycetota</taxon>
        <taxon>Actinomycetes</taxon>
        <taxon>Micrococcales</taxon>
        <taxon>Cellulomonadaceae</taxon>
        <taxon>Cellulomonas</taxon>
    </lineage>
</organism>
<evidence type="ECO:0000313" key="5">
    <source>
        <dbReference type="EMBL" id="UUI73512.1"/>
    </source>
</evidence>
<name>A0ABY5KSS2_9CELL</name>
<evidence type="ECO:0000256" key="1">
    <source>
        <dbReference type="ARBA" id="ARBA00009175"/>
    </source>
</evidence>
<keyword evidence="2" id="KW-0479">Metal-binding</keyword>
<evidence type="ECO:0000256" key="3">
    <source>
        <dbReference type="ARBA" id="ARBA00022729"/>
    </source>
</evidence>
<comment type="similarity">
    <text evidence="1">Belongs to the bacterial solute-binding protein ModA family.</text>
</comment>
<feature type="signal peptide" evidence="4">
    <location>
        <begin position="1"/>
        <end position="30"/>
    </location>
</feature>
<proteinExistence type="inferred from homology"/>
<dbReference type="InterPro" id="IPR050682">
    <property type="entry name" value="ModA/WtpA"/>
</dbReference>
<dbReference type="PIRSF" id="PIRSF004846">
    <property type="entry name" value="ModA"/>
    <property type="match status" value="1"/>
</dbReference>
<feature type="chain" id="PRO_5046800626" evidence="4">
    <location>
        <begin position="31"/>
        <end position="267"/>
    </location>
</feature>
<sequence length="267" mass="26642">MTLPSARRPAVVLLAVVTLGLVGCAASAPAAVPAERRPPAASGTLDGTLVVLAAASLTDVLTTLADDLEAEHPGLTVRTSFAGSATLARQVVAGAPADVLVTASPQTMAGVTEVTGGDAVVVARNRLQLAVPAGNPGHVTSLADVADPALTVALCAPEVPCGALGAQALARAGITPSPDTLEQDVRAVLTRLTLDEADVGLVYRTDVVAAGSAVDGLELPPDAQVTTAYPALVLPDAPHAEAATAFLALLRGPEGRRTLTEAGFEVP</sequence>
<keyword evidence="6" id="KW-1185">Reference proteome</keyword>
<evidence type="ECO:0000256" key="2">
    <source>
        <dbReference type="ARBA" id="ARBA00022723"/>
    </source>
</evidence>
<evidence type="ECO:0000313" key="6">
    <source>
        <dbReference type="Proteomes" id="UP001316384"/>
    </source>
</evidence>
<dbReference type="Gene3D" id="3.40.190.10">
    <property type="entry name" value="Periplasmic binding protein-like II"/>
    <property type="match status" value="2"/>
</dbReference>
<reference evidence="5 6" key="1">
    <citation type="submission" date="2022-07" db="EMBL/GenBank/DDBJ databases">
        <title>Novel species in genus cellulomonas.</title>
        <authorList>
            <person name="Ye L."/>
        </authorList>
    </citation>
    <scope>NUCLEOTIDE SEQUENCE [LARGE SCALE GENOMIC DNA]</scope>
    <source>
        <strain evidence="6">zg-B89</strain>
    </source>
</reference>
<accession>A0ABY5KSS2</accession>